<dbReference type="Proteomes" id="UP000001593">
    <property type="component" value="Unassembled WGS sequence"/>
</dbReference>
<feature type="domain" description="Type II secretion system protein GspF" evidence="8">
    <location>
        <begin position="6"/>
        <end position="98"/>
    </location>
</feature>
<sequence>MGNVYIGSKVADMRKGIERGEGFTATAHKTGMFSPLVMQMLAVGEETGRVDEMLEEAAAFYEEEVEYDLKNLSSVIEPILIVAIGIMVLILALGVFLPLWELSTTING</sequence>
<evidence type="ECO:0000256" key="2">
    <source>
        <dbReference type="ARBA" id="ARBA00005745"/>
    </source>
</evidence>
<dbReference type="PANTHER" id="PTHR30012">
    <property type="entry name" value="GENERAL SECRETION PATHWAY PROTEIN"/>
    <property type="match status" value="1"/>
</dbReference>
<comment type="similarity">
    <text evidence="2">Belongs to the GSP F family.</text>
</comment>
<evidence type="ECO:0000259" key="8">
    <source>
        <dbReference type="Pfam" id="PF00482"/>
    </source>
</evidence>
<organism evidence="9 10">
    <name type="scientific">Nematostella vectensis</name>
    <name type="common">Starlet sea anemone</name>
    <dbReference type="NCBI Taxonomy" id="45351"/>
    <lineage>
        <taxon>Eukaryota</taxon>
        <taxon>Metazoa</taxon>
        <taxon>Cnidaria</taxon>
        <taxon>Anthozoa</taxon>
        <taxon>Hexacorallia</taxon>
        <taxon>Actiniaria</taxon>
        <taxon>Edwardsiidae</taxon>
        <taxon>Nematostella</taxon>
    </lineage>
</organism>
<dbReference type="STRING" id="45351.A8DWN8"/>
<evidence type="ECO:0000313" key="9">
    <source>
        <dbReference type="EMBL" id="EDO25372.1"/>
    </source>
</evidence>
<keyword evidence="3" id="KW-1003">Cell membrane</keyword>
<proteinExistence type="inferred from homology"/>
<evidence type="ECO:0000256" key="3">
    <source>
        <dbReference type="ARBA" id="ARBA00022475"/>
    </source>
</evidence>
<dbReference type="HOGENOM" id="CLU_035032_5_3_1"/>
<evidence type="ECO:0000256" key="7">
    <source>
        <dbReference type="SAM" id="Phobius"/>
    </source>
</evidence>
<accession>A8DWN8</accession>
<evidence type="ECO:0000313" key="10">
    <source>
        <dbReference type="Proteomes" id="UP000001593"/>
    </source>
</evidence>
<dbReference type="Gene3D" id="1.20.81.30">
    <property type="entry name" value="Type II secretion system (T2SS), domain F"/>
    <property type="match status" value="1"/>
</dbReference>
<dbReference type="AlphaFoldDB" id="A8DWN8"/>
<dbReference type="EMBL" id="DS479947">
    <property type="protein sequence ID" value="EDO25372.1"/>
    <property type="molecule type" value="Genomic_DNA"/>
</dbReference>
<dbReference type="InterPro" id="IPR042094">
    <property type="entry name" value="T2SS_GspF_sf"/>
</dbReference>
<keyword evidence="10" id="KW-1185">Reference proteome</keyword>
<protein>
    <recommendedName>
        <fullName evidence="8">Type II secretion system protein GspF domain-containing protein</fullName>
    </recommendedName>
</protein>
<name>A8DWN8_NEMVE</name>
<dbReference type="PANTHER" id="PTHR30012:SF4">
    <property type="entry name" value="MSHA BIOGENESIS PROTEIN MSHG"/>
    <property type="match status" value="1"/>
</dbReference>
<dbReference type="InParanoid" id="A8DWN8"/>
<dbReference type="Pfam" id="PF00482">
    <property type="entry name" value="T2SSF"/>
    <property type="match status" value="1"/>
</dbReference>
<dbReference type="eggNOG" id="ENOG502SZET">
    <property type="taxonomic scope" value="Eukaryota"/>
</dbReference>
<evidence type="ECO:0000256" key="4">
    <source>
        <dbReference type="ARBA" id="ARBA00022692"/>
    </source>
</evidence>
<evidence type="ECO:0000256" key="1">
    <source>
        <dbReference type="ARBA" id="ARBA00004651"/>
    </source>
</evidence>
<dbReference type="InterPro" id="IPR018076">
    <property type="entry name" value="T2SS_GspF_dom"/>
</dbReference>
<dbReference type="InterPro" id="IPR003004">
    <property type="entry name" value="GspF/PilC"/>
</dbReference>
<dbReference type="GO" id="GO:0005886">
    <property type="term" value="C:plasma membrane"/>
    <property type="evidence" value="ECO:0007669"/>
    <property type="project" value="UniProtKB-SubCell"/>
</dbReference>
<keyword evidence="4 7" id="KW-0812">Transmembrane</keyword>
<feature type="transmembrane region" description="Helical" evidence="7">
    <location>
        <begin position="79"/>
        <end position="100"/>
    </location>
</feature>
<evidence type="ECO:0000256" key="6">
    <source>
        <dbReference type="ARBA" id="ARBA00023136"/>
    </source>
</evidence>
<comment type="subcellular location">
    <subcellularLocation>
        <location evidence="1">Cell membrane</location>
        <topology evidence="1">Multi-pass membrane protein</topology>
    </subcellularLocation>
</comment>
<reference evidence="9 10" key="1">
    <citation type="journal article" date="2007" name="Science">
        <title>Sea anemone genome reveals ancestral eumetazoan gene repertoire and genomic organization.</title>
        <authorList>
            <person name="Putnam N.H."/>
            <person name="Srivastava M."/>
            <person name="Hellsten U."/>
            <person name="Dirks B."/>
            <person name="Chapman J."/>
            <person name="Salamov A."/>
            <person name="Terry A."/>
            <person name="Shapiro H."/>
            <person name="Lindquist E."/>
            <person name="Kapitonov V.V."/>
            <person name="Jurka J."/>
            <person name="Genikhovich G."/>
            <person name="Grigoriev I.V."/>
            <person name="Lucas S.M."/>
            <person name="Steele R.E."/>
            <person name="Finnerty J.R."/>
            <person name="Technau U."/>
            <person name="Martindale M.Q."/>
            <person name="Rokhsar D.S."/>
        </authorList>
    </citation>
    <scope>NUCLEOTIDE SEQUENCE [LARGE SCALE GENOMIC DNA]</scope>
    <source>
        <strain evidence="10">CH2 X CH6</strain>
    </source>
</reference>
<keyword evidence="5 7" id="KW-1133">Transmembrane helix</keyword>
<keyword evidence="6 7" id="KW-0472">Membrane</keyword>
<gene>
    <name evidence="9" type="ORF">NEMVEDRAFT_v1g226050</name>
</gene>
<evidence type="ECO:0000256" key="5">
    <source>
        <dbReference type="ARBA" id="ARBA00022989"/>
    </source>
</evidence>